<gene>
    <name evidence="2" type="ORF">DVW87_13935</name>
</gene>
<evidence type="ECO:0000256" key="1">
    <source>
        <dbReference type="SAM" id="MobiDB-lite"/>
    </source>
</evidence>
<keyword evidence="3" id="KW-1185">Reference proteome</keyword>
<sequence>MTPLALVITLAGLQRFTAAQLDQDLDLTISSVGLTAAPFVAAPTLEVLPGEFRRINTISGSAIGDNVVHMTVRDEAEVGYSATGFGLFLADGTLFGVYGQDEAIVEKSPLTTMLVALDIAFPTGTTAELRFGDTNFLNPPATRETAGVAKIASRDQVAAGTEDHAFVTPLGLRAFLPVGVTTLWFGAANGVPSGWAICDGRKVQRSDGSGPITLPDLRDRVPVGAGGARELGEKFGGSSCTAETTNAGGHTPTGRTDSATTGVTVSAPVSNQTAGGGSGKSVTSASLQDPGHAHPVTIDAVPDHRHSVTLDVTQPSLALFFIMRI</sequence>
<evidence type="ECO:0000313" key="3">
    <source>
        <dbReference type="Proteomes" id="UP000253918"/>
    </source>
</evidence>
<feature type="compositionally biased region" description="Polar residues" evidence="1">
    <location>
        <begin position="238"/>
        <end position="273"/>
    </location>
</feature>
<dbReference type="SUPFAM" id="SSF88874">
    <property type="entry name" value="Receptor-binding domain of short tail fibre protein gp12"/>
    <property type="match status" value="1"/>
</dbReference>
<name>A0A369VSN8_9SPHN</name>
<accession>A0A369VSN8</accession>
<comment type="caution">
    <text evidence="2">The sequence shown here is derived from an EMBL/GenBank/DDBJ whole genome shotgun (WGS) entry which is preliminary data.</text>
</comment>
<feature type="region of interest" description="Disordered" evidence="1">
    <location>
        <begin position="205"/>
        <end position="294"/>
    </location>
</feature>
<evidence type="ECO:0008006" key="4">
    <source>
        <dbReference type="Google" id="ProtNLM"/>
    </source>
</evidence>
<dbReference type="Proteomes" id="UP000253918">
    <property type="component" value="Unassembled WGS sequence"/>
</dbReference>
<dbReference type="RefSeq" id="WP_114688422.1">
    <property type="nucleotide sequence ID" value="NZ_QQNB01000003.1"/>
</dbReference>
<dbReference type="OrthoDB" id="6174642at2"/>
<dbReference type="EMBL" id="QQNB01000003">
    <property type="protein sequence ID" value="RDE04685.1"/>
    <property type="molecule type" value="Genomic_DNA"/>
</dbReference>
<reference evidence="2 3" key="1">
    <citation type="submission" date="2018-07" db="EMBL/GenBank/DDBJ databases">
        <title>a novel species of Sphingomonas isolated from the rhizosphere soil of Araceae plant.</title>
        <authorList>
            <person name="Zhiyong W."/>
            <person name="Qinglan Z."/>
            <person name="Zhiwei F."/>
            <person name="Ding X."/>
            <person name="Gejiao W."/>
            <person name="Shixue Z."/>
        </authorList>
    </citation>
    <scope>NUCLEOTIDE SEQUENCE [LARGE SCALE GENOMIC DNA]</scope>
    <source>
        <strain evidence="2 3">WZY 27</strain>
    </source>
</reference>
<protein>
    <recommendedName>
        <fullName evidence="4">Phage tail collar domain-containing protein</fullName>
    </recommendedName>
</protein>
<proteinExistence type="predicted"/>
<dbReference type="AlphaFoldDB" id="A0A369VSN8"/>
<organism evidence="2 3">
    <name type="scientific">Sphingomonas aracearum</name>
    <dbReference type="NCBI Taxonomy" id="2283317"/>
    <lineage>
        <taxon>Bacteria</taxon>
        <taxon>Pseudomonadati</taxon>
        <taxon>Pseudomonadota</taxon>
        <taxon>Alphaproteobacteria</taxon>
        <taxon>Sphingomonadales</taxon>
        <taxon>Sphingomonadaceae</taxon>
        <taxon>Sphingomonas</taxon>
    </lineage>
</organism>
<evidence type="ECO:0000313" key="2">
    <source>
        <dbReference type="EMBL" id="RDE04685.1"/>
    </source>
</evidence>